<dbReference type="GO" id="GO:0003941">
    <property type="term" value="F:L-serine ammonia-lyase activity"/>
    <property type="evidence" value="ECO:0007669"/>
    <property type="project" value="TreeGrafter"/>
</dbReference>
<keyword evidence="4 8" id="KW-0456">Lyase</keyword>
<dbReference type="InterPro" id="IPR001926">
    <property type="entry name" value="TrpB-like_PALP"/>
</dbReference>
<reference evidence="8 9" key="1">
    <citation type="submission" date="2020-08" db="EMBL/GenBank/DDBJ databases">
        <title>Genomic Encyclopedia of Type Strains, Phase III (KMG-III): the genomes of soil and plant-associated and newly described type strains.</title>
        <authorList>
            <person name="Whitman W."/>
        </authorList>
    </citation>
    <scope>NUCLEOTIDE SEQUENCE [LARGE SCALE GENOMIC DNA]</scope>
    <source>
        <strain evidence="8 9">CECT 8577</strain>
    </source>
</reference>
<evidence type="ECO:0000256" key="5">
    <source>
        <dbReference type="NCBIfam" id="TIGR00260"/>
    </source>
</evidence>
<feature type="modified residue" description="N6-(pyridoxal phosphate)lysine" evidence="6">
    <location>
        <position position="121"/>
    </location>
</feature>
<dbReference type="EC" id="4.2.3.1" evidence="5"/>
<dbReference type="GO" id="GO:0006565">
    <property type="term" value="P:L-serine catabolic process"/>
    <property type="evidence" value="ECO:0007669"/>
    <property type="project" value="TreeGrafter"/>
</dbReference>
<dbReference type="GO" id="GO:0006567">
    <property type="term" value="P:L-threonine catabolic process"/>
    <property type="evidence" value="ECO:0007669"/>
    <property type="project" value="TreeGrafter"/>
</dbReference>
<feature type="domain" description="Tryptophan synthase beta chain-like PALP" evidence="7">
    <location>
        <begin position="87"/>
        <end position="388"/>
    </location>
</feature>
<dbReference type="RefSeq" id="WP_183654750.1">
    <property type="nucleotide sequence ID" value="NZ_JACHWU010000003.1"/>
</dbReference>
<dbReference type="Proteomes" id="UP000550714">
    <property type="component" value="Unassembled WGS sequence"/>
</dbReference>
<dbReference type="InterPro" id="IPR050147">
    <property type="entry name" value="Ser/Thr_Dehydratase"/>
</dbReference>
<dbReference type="GO" id="GO:0009097">
    <property type="term" value="P:isoleucine biosynthetic process"/>
    <property type="evidence" value="ECO:0007669"/>
    <property type="project" value="TreeGrafter"/>
</dbReference>
<gene>
    <name evidence="8" type="ORF">FHS23_002876</name>
</gene>
<sequence>MTAALTPSTNTAVDLGPAVELVSKEEGHRQPLAPEFVSAEDFSPLEVGYDFGRVRREDIESGPRNIWRYKKLLPVPSNVEEIPNTEPGYTRLVRADNLAKALGVKRLWVKDDTGNPTHSFKDRVVAVALAAAREFGFDTLACPSTGNLANAVAAAAARAGWQSVVLVPSSLEQAKILTTAVYDGALLAVDGNYDDVNRLATELAAEHESWAFVNVNVRPYYSEGSKTLGFEVAEQLGWRLPEQIVVPIASGSQLTKVDKGFKELAQLGLVEDSPYTIFGAQASGCSPVSSAFRNGHDVVQPVKPDTIARSLAIGNPADGPYVLDTVNRTGGAIEDVTDDEVVEGIRLLARTEGIFTETAGGVTVATAKKLIEAGKIDPDAETVLLITGDGLKTLDAVEDKIGPKATVAPSAAAVNEILGG</sequence>
<name>A0A839S5B4_9PSEU</name>
<keyword evidence="3 6" id="KW-0663">Pyridoxal phosphate</keyword>
<dbReference type="Pfam" id="PF00291">
    <property type="entry name" value="PALP"/>
    <property type="match status" value="1"/>
</dbReference>
<dbReference type="SUPFAM" id="SSF53686">
    <property type="entry name" value="Tryptophan synthase beta subunit-like PLP-dependent enzymes"/>
    <property type="match status" value="1"/>
</dbReference>
<evidence type="ECO:0000256" key="3">
    <source>
        <dbReference type="ARBA" id="ARBA00022898"/>
    </source>
</evidence>
<dbReference type="InterPro" id="IPR004450">
    <property type="entry name" value="Thr_synthase-like"/>
</dbReference>
<organism evidence="8 9">
    <name type="scientific">Prauserella isguenensis</name>
    <dbReference type="NCBI Taxonomy" id="1470180"/>
    <lineage>
        <taxon>Bacteria</taxon>
        <taxon>Bacillati</taxon>
        <taxon>Actinomycetota</taxon>
        <taxon>Actinomycetes</taxon>
        <taxon>Pseudonocardiales</taxon>
        <taxon>Pseudonocardiaceae</taxon>
        <taxon>Prauserella</taxon>
    </lineage>
</organism>
<evidence type="ECO:0000256" key="1">
    <source>
        <dbReference type="ARBA" id="ARBA00001933"/>
    </source>
</evidence>
<evidence type="ECO:0000256" key="4">
    <source>
        <dbReference type="ARBA" id="ARBA00023239"/>
    </source>
</evidence>
<dbReference type="PANTHER" id="PTHR48078">
    <property type="entry name" value="THREONINE DEHYDRATASE, MITOCHONDRIAL-RELATED"/>
    <property type="match status" value="1"/>
</dbReference>
<dbReference type="EMBL" id="JACHWU010000003">
    <property type="protein sequence ID" value="MBB3051847.1"/>
    <property type="molecule type" value="Genomic_DNA"/>
</dbReference>
<evidence type="ECO:0000313" key="8">
    <source>
        <dbReference type="EMBL" id="MBB3051847.1"/>
    </source>
</evidence>
<accession>A0A839S5B4</accession>
<evidence type="ECO:0000259" key="7">
    <source>
        <dbReference type="Pfam" id="PF00291"/>
    </source>
</evidence>
<comment type="caution">
    <text evidence="8">The sequence shown here is derived from an EMBL/GenBank/DDBJ whole genome shotgun (WGS) entry which is preliminary data.</text>
</comment>
<comment type="similarity">
    <text evidence="2">Belongs to the threonine synthase family.</text>
</comment>
<comment type="cofactor">
    <cofactor evidence="1 6">
        <name>pyridoxal 5'-phosphate</name>
        <dbReference type="ChEBI" id="CHEBI:597326"/>
    </cofactor>
</comment>
<dbReference type="AlphaFoldDB" id="A0A839S5B4"/>
<dbReference type="PANTHER" id="PTHR48078:SF6">
    <property type="entry name" value="L-THREONINE DEHYDRATASE CATABOLIC TDCB"/>
    <property type="match status" value="1"/>
</dbReference>
<dbReference type="Gene3D" id="3.40.50.1100">
    <property type="match status" value="2"/>
</dbReference>
<dbReference type="GO" id="GO:0004794">
    <property type="term" value="F:threonine deaminase activity"/>
    <property type="evidence" value="ECO:0007669"/>
    <property type="project" value="TreeGrafter"/>
</dbReference>
<dbReference type="GO" id="GO:0009088">
    <property type="term" value="P:threonine biosynthetic process"/>
    <property type="evidence" value="ECO:0007669"/>
    <property type="project" value="UniProtKB-UniRule"/>
</dbReference>
<evidence type="ECO:0000313" key="9">
    <source>
        <dbReference type="Proteomes" id="UP000550714"/>
    </source>
</evidence>
<protein>
    <recommendedName>
        <fullName evidence="5">Threonine synthase</fullName>
        <ecNumber evidence="5">4.2.3.1</ecNumber>
    </recommendedName>
</protein>
<dbReference type="InterPro" id="IPR036052">
    <property type="entry name" value="TrpB-like_PALP_sf"/>
</dbReference>
<dbReference type="CDD" id="cd01563">
    <property type="entry name" value="Thr-synth_1"/>
    <property type="match status" value="1"/>
</dbReference>
<evidence type="ECO:0000256" key="2">
    <source>
        <dbReference type="ARBA" id="ARBA00005517"/>
    </source>
</evidence>
<dbReference type="GO" id="GO:0004795">
    <property type="term" value="F:threonine synthase activity"/>
    <property type="evidence" value="ECO:0007669"/>
    <property type="project" value="UniProtKB-UniRule"/>
</dbReference>
<dbReference type="NCBIfam" id="TIGR00260">
    <property type="entry name" value="thrC"/>
    <property type="match status" value="1"/>
</dbReference>
<proteinExistence type="inferred from homology"/>
<keyword evidence="9" id="KW-1185">Reference proteome</keyword>
<evidence type="ECO:0000256" key="6">
    <source>
        <dbReference type="PIRSR" id="PIRSR604450-51"/>
    </source>
</evidence>